<dbReference type="Gene3D" id="1.10.10.1770">
    <property type="entry name" value="Gun4-like"/>
    <property type="match status" value="1"/>
</dbReference>
<protein>
    <submittedName>
        <fullName evidence="3">GUN4 domain-containing protein</fullName>
    </submittedName>
</protein>
<organism evidence="3 4">
    <name type="scientific">Limnothrix redekei LRLZ20PSL1</name>
    <dbReference type="NCBI Taxonomy" id="3112953"/>
    <lineage>
        <taxon>Bacteria</taxon>
        <taxon>Bacillati</taxon>
        <taxon>Cyanobacteriota</taxon>
        <taxon>Cyanophyceae</taxon>
        <taxon>Pseudanabaenales</taxon>
        <taxon>Pseudanabaenaceae</taxon>
        <taxon>Limnothrix</taxon>
    </lineage>
</organism>
<evidence type="ECO:0000313" key="4">
    <source>
        <dbReference type="Proteomes" id="UP001604335"/>
    </source>
</evidence>
<keyword evidence="4" id="KW-1185">Reference proteome</keyword>
<feature type="domain" description="GUN4-like" evidence="2">
    <location>
        <begin position="215"/>
        <end position="342"/>
    </location>
</feature>
<reference evidence="4" key="1">
    <citation type="journal article" date="2024" name="Algal Res.">
        <title>Biochemical, toxicological and genomic investigation of a high-biomass producing Limnothrix strain isolated from Italian shallow drinking water reservoir.</title>
        <authorList>
            <person name="Simonazzi M."/>
            <person name="Shishido T.K."/>
            <person name="Delbaje E."/>
            <person name="Wahlsten M."/>
            <person name="Fewer D.P."/>
            <person name="Sivonen K."/>
            <person name="Pezzolesi L."/>
            <person name="Pistocchi R."/>
        </authorList>
    </citation>
    <scope>NUCLEOTIDE SEQUENCE [LARGE SCALE GENOMIC DNA]</scope>
    <source>
        <strain evidence="4">LRLZ20PSL1</strain>
    </source>
</reference>
<dbReference type="PANTHER" id="PTHR34800">
    <property type="entry name" value="TETRAPYRROLE-BINDING PROTEIN, CHLOROPLASTIC"/>
    <property type="match status" value="1"/>
</dbReference>
<evidence type="ECO:0000313" key="3">
    <source>
        <dbReference type="EMBL" id="MFG3818490.1"/>
    </source>
</evidence>
<dbReference type="Proteomes" id="UP001604335">
    <property type="component" value="Unassembled WGS sequence"/>
</dbReference>
<name>A0ABW7CBH2_9CYAN</name>
<dbReference type="RefSeq" id="WP_393013882.1">
    <property type="nucleotide sequence ID" value="NZ_JAZAQF010000078.1"/>
</dbReference>
<feature type="chain" id="PRO_5045380582" evidence="1">
    <location>
        <begin position="28"/>
        <end position="391"/>
    </location>
</feature>
<dbReference type="InterPro" id="IPR037215">
    <property type="entry name" value="GUN4-like_sf"/>
</dbReference>
<accession>A0ABW7CBH2</accession>
<dbReference type="Pfam" id="PF05419">
    <property type="entry name" value="GUN4"/>
    <property type="match status" value="1"/>
</dbReference>
<proteinExistence type="predicted"/>
<dbReference type="InterPro" id="IPR008629">
    <property type="entry name" value="GUN4-like"/>
</dbReference>
<gene>
    <name evidence="3" type="ORF">VPK24_12635</name>
</gene>
<dbReference type="EMBL" id="JAZAQF010000078">
    <property type="protein sequence ID" value="MFG3818490.1"/>
    <property type="molecule type" value="Genomic_DNA"/>
</dbReference>
<dbReference type="SUPFAM" id="SSF140869">
    <property type="entry name" value="GUN4-like"/>
    <property type="match status" value="1"/>
</dbReference>
<evidence type="ECO:0000256" key="1">
    <source>
        <dbReference type="SAM" id="SignalP"/>
    </source>
</evidence>
<evidence type="ECO:0000259" key="2">
    <source>
        <dbReference type="Pfam" id="PF05419"/>
    </source>
</evidence>
<dbReference type="PANTHER" id="PTHR34800:SF1">
    <property type="entry name" value="TETRAPYRROLE-BINDING PROTEIN, CHLOROPLASTIC"/>
    <property type="match status" value="1"/>
</dbReference>
<comment type="caution">
    <text evidence="3">The sequence shown here is derived from an EMBL/GenBank/DDBJ whole genome shotgun (WGS) entry which is preliminary data.</text>
</comment>
<feature type="signal peptide" evidence="1">
    <location>
        <begin position="1"/>
        <end position="27"/>
    </location>
</feature>
<keyword evidence="1" id="KW-0732">Signal</keyword>
<sequence>MLKLALFQRWGHAFTLALMATATHPIAALANAGPTNAIPVTTIQTSTAQASTTQASTAQASTTQANPTRLTCETMATWGSNTTLIYQVAGPVAGPESSGATPLTLTVLTQTRNGHLQTLIRNAVVQDYRQLAPDADFSRLPFDGEFRAQPNNGDRLYGAPASAHGLYVSLRPVAGQPKQIQIVHYFGAGKFARSTIGTCQTETPATNAAARQLIAQLQTHLQAQNWIEADRLTRRLLAPESATMPPAGPALTDPALIREIDQAWLTASNGRFGLSVQLRLWQAATIAHPTNLEAAVNNFRDHVGWKIAAPRTEQDFISSDWRNESELNRSLQSPVGHLPWAGVSDQVVQRIAVPPPGVHCGSCSIDAIQLRHDRFYTYIPRLMMRLKFALG</sequence>